<evidence type="ECO:0000313" key="2">
    <source>
        <dbReference type="EMBL" id="RXR22571.1"/>
    </source>
</evidence>
<dbReference type="RefSeq" id="WP_129461456.1">
    <property type="nucleotide sequence ID" value="NZ_SBKN01000004.1"/>
</dbReference>
<dbReference type="PROSITE" id="PS51257">
    <property type="entry name" value="PROKAR_LIPOPROTEIN"/>
    <property type="match status" value="1"/>
</dbReference>
<dbReference type="OrthoDB" id="832379at2"/>
<dbReference type="AlphaFoldDB" id="A0A4Q1K8P6"/>
<comment type="caution">
    <text evidence="2">The sequence shown here is derived from an EMBL/GenBank/DDBJ whole genome shotgun (WGS) entry which is preliminary data.</text>
</comment>
<feature type="chain" id="PRO_5020386357" evidence="1">
    <location>
        <begin position="21"/>
        <end position="346"/>
    </location>
</feature>
<name>A0A4Q1K8P6_9FLAO</name>
<keyword evidence="1" id="KW-0732">Signal</keyword>
<evidence type="ECO:0000313" key="3">
    <source>
        <dbReference type="Proteomes" id="UP000289857"/>
    </source>
</evidence>
<dbReference type="EMBL" id="SBKN01000004">
    <property type="protein sequence ID" value="RXR22571.1"/>
    <property type="molecule type" value="Genomic_DNA"/>
</dbReference>
<gene>
    <name evidence="2" type="ORF">EQG61_08285</name>
</gene>
<organism evidence="2 3">
    <name type="scientific">Flavobacterium stagni</name>
    <dbReference type="NCBI Taxonomy" id="2506421"/>
    <lineage>
        <taxon>Bacteria</taxon>
        <taxon>Pseudomonadati</taxon>
        <taxon>Bacteroidota</taxon>
        <taxon>Flavobacteriia</taxon>
        <taxon>Flavobacteriales</taxon>
        <taxon>Flavobacteriaceae</taxon>
        <taxon>Flavobacterium</taxon>
    </lineage>
</organism>
<feature type="signal peptide" evidence="1">
    <location>
        <begin position="1"/>
        <end position="20"/>
    </location>
</feature>
<protein>
    <submittedName>
        <fullName evidence="2">Uncharacterized protein</fullName>
    </submittedName>
</protein>
<accession>A0A4Q1K8P6</accession>
<proteinExistence type="predicted"/>
<reference evidence="3" key="1">
    <citation type="submission" date="2019-01" db="EMBL/GenBank/DDBJ databases">
        <title>Cytophagaceae bacterium strain CAR-16.</title>
        <authorList>
            <person name="Chen W.-M."/>
        </authorList>
    </citation>
    <scope>NUCLEOTIDE SEQUENCE [LARGE SCALE GENOMIC DNA]</scope>
    <source>
        <strain evidence="3">WWJ-16</strain>
    </source>
</reference>
<keyword evidence="3" id="KW-1185">Reference proteome</keyword>
<sequence>MSSMRLLSILFLSVLFFASCQEEKEYEEDDNTPSLNKNSALTGLVARVVQNPTAWDDIMDDNSHFNIVLPVSVQVNNQNVTVTATNDGLEQIFDIKNMYNNDDDIVHFQFPITVKFRNYQTQTVLNQAEYNQLISSLGPCTFLDEISCVKVQYPVIVTVYDSSSQEADSYTFTNNSGLYAFLNNLSDGDTFNFSYPFSVLDSNNNAHVVTSDVAFNQLIEDNIGQCPTYGNTNPTPDFITLLTTNQWYVSYCYKDNTDETSHYNGYYFNFYANGTSKAIKNATQINGDWTKYQDGNKQKLDLSFSGNTLEYMEEDWEIIEYTTTLIRLKHTSGGGSEIDYLYLAKY</sequence>
<evidence type="ECO:0000256" key="1">
    <source>
        <dbReference type="SAM" id="SignalP"/>
    </source>
</evidence>
<dbReference type="Proteomes" id="UP000289857">
    <property type="component" value="Unassembled WGS sequence"/>
</dbReference>